<evidence type="ECO:0000256" key="1">
    <source>
        <dbReference type="SAM" id="MobiDB-lite"/>
    </source>
</evidence>
<evidence type="ECO:0000313" key="2">
    <source>
        <dbReference type="EMBL" id="KKL66323.1"/>
    </source>
</evidence>
<organism evidence="2">
    <name type="scientific">marine sediment metagenome</name>
    <dbReference type="NCBI Taxonomy" id="412755"/>
    <lineage>
        <taxon>unclassified sequences</taxon>
        <taxon>metagenomes</taxon>
        <taxon>ecological metagenomes</taxon>
    </lineage>
</organism>
<dbReference type="EMBL" id="LAZR01027244">
    <property type="protein sequence ID" value="KKL66323.1"/>
    <property type="molecule type" value="Genomic_DNA"/>
</dbReference>
<proteinExistence type="predicted"/>
<comment type="caution">
    <text evidence="2">The sequence shown here is derived from an EMBL/GenBank/DDBJ whole genome shotgun (WGS) entry which is preliminary data.</text>
</comment>
<feature type="compositionally biased region" description="Polar residues" evidence="1">
    <location>
        <begin position="7"/>
        <end position="16"/>
    </location>
</feature>
<gene>
    <name evidence="2" type="ORF">LCGC14_2146110</name>
</gene>
<accession>A0A0F9DWV8</accession>
<sequence>MALSSRCLHTQGSHQTGNRRARGILRGRSPFGFRRLGMQGNQPRQAGVECFLVGGHALISFPKLLRNLLKGRVWKSQFS</sequence>
<protein>
    <submittedName>
        <fullName evidence="2">Uncharacterized protein</fullName>
    </submittedName>
</protein>
<name>A0A0F9DWV8_9ZZZZ</name>
<dbReference type="AlphaFoldDB" id="A0A0F9DWV8"/>
<reference evidence="2" key="1">
    <citation type="journal article" date="2015" name="Nature">
        <title>Complex archaea that bridge the gap between prokaryotes and eukaryotes.</title>
        <authorList>
            <person name="Spang A."/>
            <person name="Saw J.H."/>
            <person name="Jorgensen S.L."/>
            <person name="Zaremba-Niedzwiedzka K."/>
            <person name="Martijn J."/>
            <person name="Lind A.E."/>
            <person name="van Eijk R."/>
            <person name="Schleper C."/>
            <person name="Guy L."/>
            <person name="Ettema T.J."/>
        </authorList>
    </citation>
    <scope>NUCLEOTIDE SEQUENCE</scope>
</reference>
<feature type="region of interest" description="Disordered" evidence="1">
    <location>
        <begin position="1"/>
        <end position="24"/>
    </location>
</feature>